<dbReference type="GO" id="GO:0015031">
    <property type="term" value="P:protein transport"/>
    <property type="evidence" value="ECO:0007669"/>
    <property type="project" value="UniProtKB-KW"/>
</dbReference>
<keyword evidence="8" id="KW-0653">Protein transport</keyword>
<comment type="caution">
    <text evidence="12">The sequence shown here is derived from an EMBL/GenBank/DDBJ whole genome shotgun (WGS) entry which is preliminary data.</text>
</comment>
<dbReference type="GO" id="GO:0005737">
    <property type="term" value="C:cytoplasm"/>
    <property type="evidence" value="ECO:0007669"/>
    <property type="project" value="UniProtKB-SubCell"/>
</dbReference>
<dbReference type="InterPro" id="IPR038092">
    <property type="entry name" value="PHAX_RNA-binding_sf"/>
</dbReference>
<name>A0A448WRB2_9PLAT</name>
<keyword evidence="6" id="KW-0963">Cytoplasm</keyword>
<dbReference type="Proteomes" id="UP000784294">
    <property type="component" value="Unassembled WGS sequence"/>
</dbReference>
<evidence type="ECO:0000256" key="1">
    <source>
        <dbReference type="ARBA" id="ARBA00004123"/>
    </source>
</evidence>
<protein>
    <recommendedName>
        <fullName evidence="4">Phosphorylated adapter RNA export protein</fullName>
    </recommendedName>
    <alternativeName>
        <fullName evidence="10">RNA U small nuclear RNA export adapter protein</fullName>
    </alternativeName>
</protein>
<organism evidence="12 13">
    <name type="scientific">Protopolystoma xenopodis</name>
    <dbReference type="NCBI Taxonomy" id="117903"/>
    <lineage>
        <taxon>Eukaryota</taxon>
        <taxon>Metazoa</taxon>
        <taxon>Spiralia</taxon>
        <taxon>Lophotrochozoa</taxon>
        <taxon>Platyhelminthes</taxon>
        <taxon>Monogenea</taxon>
        <taxon>Polyopisthocotylea</taxon>
        <taxon>Polystomatidea</taxon>
        <taxon>Polystomatidae</taxon>
        <taxon>Protopolystoma</taxon>
    </lineage>
</organism>
<comment type="similarity">
    <text evidence="3">Belongs to the PHAX family.</text>
</comment>
<feature type="domain" description="Phosphorylated adapter RNA export protein RNA-binding" evidence="11">
    <location>
        <begin position="22"/>
        <end position="91"/>
    </location>
</feature>
<comment type="subcellular location">
    <subcellularLocation>
        <location evidence="2">Cytoplasm</location>
    </subcellularLocation>
    <subcellularLocation>
        <location evidence="1">Nucleus</location>
    </subcellularLocation>
</comment>
<evidence type="ECO:0000256" key="4">
    <source>
        <dbReference type="ARBA" id="ARBA00016856"/>
    </source>
</evidence>
<evidence type="ECO:0000256" key="7">
    <source>
        <dbReference type="ARBA" id="ARBA00022884"/>
    </source>
</evidence>
<evidence type="ECO:0000313" key="13">
    <source>
        <dbReference type="Proteomes" id="UP000784294"/>
    </source>
</evidence>
<evidence type="ECO:0000256" key="10">
    <source>
        <dbReference type="ARBA" id="ARBA00030834"/>
    </source>
</evidence>
<dbReference type="GO" id="GO:0005634">
    <property type="term" value="C:nucleus"/>
    <property type="evidence" value="ECO:0007669"/>
    <property type="project" value="UniProtKB-SubCell"/>
</dbReference>
<sequence length="169" mass="18879">MYTDSSSSSSSDSDESHRIPIKKRISESVVSVIGVKRSLDLYYMTADVEDRGGMLTMDGSRRRTPGGVFLYLLKTTSNITKEEIKAIFEEEFQLRNLIRKANLKKVIGPEVVHFQESSTEPLEEGELSCDEPDTNNSNIAKKSIYFEALPPLSNASSEASLEDYDVSIE</sequence>
<dbReference type="Gene3D" id="1.10.10.1440">
    <property type="entry name" value="PHAX RNA-binding domain"/>
    <property type="match status" value="1"/>
</dbReference>
<evidence type="ECO:0000259" key="11">
    <source>
        <dbReference type="Pfam" id="PF10258"/>
    </source>
</evidence>
<evidence type="ECO:0000256" key="6">
    <source>
        <dbReference type="ARBA" id="ARBA00022490"/>
    </source>
</evidence>
<reference evidence="12" key="1">
    <citation type="submission" date="2018-11" db="EMBL/GenBank/DDBJ databases">
        <authorList>
            <consortium name="Pathogen Informatics"/>
        </authorList>
    </citation>
    <scope>NUCLEOTIDE SEQUENCE</scope>
</reference>
<dbReference type="GO" id="GO:0006408">
    <property type="term" value="P:snRNA export from nucleus"/>
    <property type="evidence" value="ECO:0007669"/>
    <property type="project" value="InterPro"/>
</dbReference>
<gene>
    <name evidence="12" type="ORF">PXEA_LOCUS11671</name>
</gene>
<dbReference type="InterPro" id="IPR019385">
    <property type="entry name" value="PHAX_RNA-binding_domain"/>
</dbReference>
<keyword evidence="13" id="KW-1185">Reference proteome</keyword>
<evidence type="ECO:0000256" key="5">
    <source>
        <dbReference type="ARBA" id="ARBA00022448"/>
    </source>
</evidence>
<dbReference type="PANTHER" id="PTHR13135:SF0">
    <property type="entry name" value="PHOSPHORYLATED ADAPTER RNA EXPORT PROTEIN"/>
    <property type="match status" value="1"/>
</dbReference>
<proteinExistence type="inferred from homology"/>
<keyword evidence="5" id="KW-0813">Transport</keyword>
<dbReference type="AlphaFoldDB" id="A0A448WRB2"/>
<keyword evidence="9" id="KW-0539">Nucleus</keyword>
<accession>A0A448WRB2</accession>
<dbReference type="PANTHER" id="PTHR13135">
    <property type="entry name" value="CYTOSOLIC RESINIFERATOXIN BINDING PROTEIN RBP-26"/>
    <property type="match status" value="1"/>
</dbReference>
<dbReference type="EMBL" id="CAAALY010036086">
    <property type="protein sequence ID" value="VEL18231.1"/>
    <property type="molecule type" value="Genomic_DNA"/>
</dbReference>
<evidence type="ECO:0000256" key="8">
    <source>
        <dbReference type="ARBA" id="ARBA00022927"/>
    </source>
</evidence>
<evidence type="ECO:0000256" key="2">
    <source>
        <dbReference type="ARBA" id="ARBA00004496"/>
    </source>
</evidence>
<dbReference type="InterPro" id="IPR039047">
    <property type="entry name" value="PHAX"/>
</dbReference>
<dbReference type="GO" id="GO:0003723">
    <property type="term" value="F:RNA binding"/>
    <property type="evidence" value="ECO:0007669"/>
    <property type="project" value="UniProtKB-KW"/>
</dbReference>
<keyword evidence="7" id="KW-0694">RNA-binding</keyword>
<evidence type="ECO:0000313" key="12">
    <source>
        <dbReference type="EMBL" id="VEL18231.1"/>
    </source>
</evidence>
<dbReference type="OrthoDB" id="20573at2759"/>
<evidence type="ECO:0000256" key="9">
    <source>
        <dbReference type="ARBA" id="ARBA00023242"/>
    </source>
</evidence>
<dbReference type="Pfam" id="PF10258">
    <property type="entry name" value="PHAX_RNA-bd"/>
    <property type="match status" value="1"/>
</dbReference>
<evidence type="ECO:0000256" key="3">
    <source>
        <dbReference type="ARBA" id="ARBA00006094"/>
    </source>
</evidence>